<evidence type="ECO:0000313" key="7">
    <source>
        <dbReference type="EMBL" id="PKQ66785.1"/>
    </source>
</evidence>
<dbReference type="Gene3D" id="3.10.290.10">
    <property type="entry name" value="RNA-binding S4 domain"/>
    <property type="match status" value="1"/>
</dbReference>
<dbReference type="EC" id="5.4.99.-" evidence="4"/>
<dbReference type="CDD" id="cd02870">
    <property type="entry name" value="PseudoU_synth_RsuA_like"/>
    <property type="match status" value="1"/>
</dbReference>
<dbReference type="InterPro" id="IPR002942">
    <property type="entry name" value="S4_RNA-bd"/>
</dbReference>
<dbReference type="SMART" id="SM00363">
    <property type="entry name" value="S4"/>
    <property type="match status" value="1"/>
</dbReference>
<evidence type="ECO:0000259" key="6">
    <source>
        <dbReference type="SMART" id="SM00363"/>
    </source>
</evidence>
<dbReference type="InterPro" id="IPR020094">
    <property type="entry name" value="TruA/RsuA/RluB/E/F_N"/>
</dbReference>
<dbReference type="Proteomes" id="UP000233618">
    <property type="component" value="Unassembled WGS sequence"/>
</dbReference>
<dbReference type="Pfam" id="PF00849">
    <property type="entry name" value="PseudoU_synth_2"/>
    <property type="match status" value="1"/>
</dbReference>
<dbReference type="CDD" id="cd00165">
    <property type="entry name" value="S4"/>
    <property type="match status" value="1"/>
</dbReference>
<dbReference type="InterPro" id="IPR000748">
    <property type="entry name" value="PsdUridine_synth_RsuA/RluB/E/F"/>
</dbReference>
<keyword evidence="2 4" id="KW-0413">Isomerase</keyword>
<evidence type="ECO:0000256" key="5">
    <source>
        <dbReference type="SAM" id="MobiDB-lite"/>
    </source>
</evidence>
<dbReference type="Gene3D" id="3.30.70.580">
    <property type="entry name" value="Pseudouridine synthase I, catalytic domain, N-terminal subdomain"/>
    <property type="match status" value="1"/>
</dbReference>
<keyword evidence="3" id="KW-0694">RNA-binding</keyword>
<dbReference type="FunFam" id="3.10.290.10:FF:000003">
    <property type="entry name" value="Pseudouridine synthase"/>
    <property type="match status" value="1"/>
</dbReference>
<dbReference type="EMBL" id="MVDE01000012">
    <property type="protein sequence ID" value="PKQ66785.1"/>
    <property type="molecule type" value="Genomic_DNA"/>
</dbReference>
<comment type="caution">
    <text evidence="7">The sequence shown here is derived from an EMBL/GenBank/DDBJ whole genome shotgun (WGS) entry which is preliminary data.</text>
</comment>
<dbReference type="SUPFAM" id="SSF55174">
    <property type="entry name" value="Alpha-L RNA-binding motif"/>
    <property type="match status" value="1"/>
</dbReference>
<dbReference type="InterPro" id="IPR036986">
    <property type="entry name" value="S4_RNA-bd_sf"/>
</dbReference>
<dbReference type="PROSITE" id="PS01149">
    <property type="entry name" value="PSI_RSU"/>
    <property type="match status" value="1"/>
</dbReference>
<dbReference type="NCBIfam" id="TIGR00093">
    <property type="entry name" value="pseudouridine synthase"/>
    <property type="match status" value="1"/>
</dbReference>
<evidence type="ECO:0000256" key="4">
    <source>
        <dbReference type="RuleBase" id="RU003887"/>
    </source>
</evidence>
<organism evidence="7 8">
    <name type="scientific">Labilibaculum manganireducens</name>
    <dbReference type="NCBI Taxonomy" id="1940525"/>
    <lineage>
        <taxon>Bacteria</taxon>
        <taxon>Pseudomonadati</taxon>
        <taxon>Bacteroidota</taxon>
        <taxon>Bacteroidia</taxon>
        <taxon>Marinilabiliales</taxon>
        <taxon>Marinifilaceae</taxon>
        <taxon>Labilibaculum</taxon>
    </lineage>
</organism>
<dbReference type="GO" id="GO:0000455">
    <property type="term" value="P:enzyme-directed rRNA pseudouridine synthesis"/>
    <property type="evidence" value="ECO:0007669"/>
    <property type="project" value="UniProtKB-ARBA"/>
</dbReference>
<dbReference type="InterPro" id="IPR042092">
    <property type="entry name" value="PsdUridine_s_RsuA/RluB/E/F_cat"/>
</dbReference>
<dbReference type="GO" id="GO:0003723">
    <property type="term" value="F:RNA binding"/>
    <property type="evidence" value="ECO:0007669"/>
    <property type="project" value="UniProtKB-KW"/>
</dbReference>
<protein>
    <recommendedName>
        <fullName evidence="4">Pseudouridine synthase</fullName>
        <ecNumber evidence="4">5.4.99.-</ecNumber>
    </recommendedName>
</protein>
<dbReference type="PANTHER" id="PTHR47683">
    <property type="entry name" value="PSEUDOURIDINE SYNTHASE FAMILY PROTEIN-RELATED"/>
    <property type="match status" value="1"/>
</dbReference>
<reference evidence="7 8" key="1">
    <citation type="journal article" date="2017" name="Front. Microbiol.">
        <title>Labilibaculum manganireducens gen. nov., sp. nov. and Labilibaculum filiforme sp. nov., Novel Bacteroidetes Isolated from Subsurface Sediments of the Baltic Sea.</title>
        <authorList>
            <person name="Vandieken V."/>
            <person name="Marshall I.P."/>
            <person name="Niemann H."/>
            <person name="Engelen B."/>
            <person name="Cypionka H."/>
        </authorList>
    </citation>
    <scope>NUCLEOTIDE SEQUENCE [LARGE SCALE GENOMIC DNA]</scope>
    <source>
        <strain evidence="7 8">59.10-2M</strain>
    </source>
</reference>
<feature type="compositionally biased region" description="Basic and acidic residues" evidence="5">
    <location>
        <begin position="236"/>
        <end position="250"/>
    </location>
</feature>
<name>A0A2N3I928_9BACT</name>
<feature type="compositionally biased region" description="Basic and acidic residues" evidence="5">
    <location>
        <begin position="39"/>
        <end position="110"/>
    </location>
</feature>
<dbReference type="InterPro" id="IPR006145">
    <property type="entry name" value="PsdUridine_synth_RsuA/RluA"/>
</dbReference>
<evidence type="ECO:0000256" key="1">
    <source>
        <dbReference type="ARBA" id="ARBA00008348"/>
    </source>
</evidence>
<sequence>MIIYSKMEEKKYGKDRREKSSFRSKTENDKKSGGTNPRFKKDSESRNNEGRSEYPRQRRDNSEKPFQRENTRSQSSRKSDGDSSERGSDRRRSGSEEPNRKFGRDSDSRNRNTGSRSESSDRRNSDSYRTSRGSDSRSGSSRRSDDNRSEKDSYRGKPRFGDSTSKFGRDSESRDHNYGGRSENSDRRRHRSEDSNFRPGRDSDRSKRGGERSEFTENKKRFADDFDEDQDSTAKPYDRFKNKPDKETLQKKHYSKKKQLAFAKLSGPEDGILRLNKYISNTGACSRRAADLRIEEGRITVNGEIVKEVGTKVNIDDVVCMDGKQLEAEAKVYLVLNKPKDFVTTLDDPLGRKTVMDLIRHACPERVYPVGRLDRMTTGVLIFTNDGDLTKRLTHPSYNKKKIYHVFLDRPISQEELDQVIAGLELEDGEIKADAISFTSETDKTQVGIEIHSGRNRIVRRIFEHLGYEIEKLDRVLFAGITKKNIPRGKWRFLSEKEVNMLKIY</sequence>
<dbReference type="SUPFAM" id="SSF55120">
    <property type="entry name" value="Pseudouridine synthase"/>
    <property type="match status" value="1"/>
</dbReference>
<feature type="compositionally biased region" description="Basic and acidic residues" evidence="5">
    <location>
        <begin position="167"/>
        <end position="224"/>
    </location>
</feature>
<dbReference type="PANTHER" id="PTHR47683:SF2">
    <property type="entry name" value="RNA-BINDING S4 DOMAIN-CONTAINING PROTEIN"/>
    <property type="match status" value="1"/>
</dbReference>
<dbReference type="InterPro" id="IPR050343">
    <property type="entry name" value="RsuA_PseudoU_synthase"/>
</dbReference>
<accession>A0A2N3I928</accession>
<dbReference type="AlphaFoldDB" id="A0A2N3I928"/>
<dbReference type="GO" id="GO:0120159">
    <property type="term" value="F:rRNA pseudouridine synthase activity"/>
    <property type="evidence" value="ECO:0007669"/>
    <property type="project" value="UniProtKB-ARBA"/>
</dbReference>
<feature type="domain" description="RNA-binding S4" evidence="6">
    <location>
        <begin position="273"/>
        <end position="334"/>
    </location>
</feature>
<feature type="compositionally biased region" description="Basic and acidic residues" evidence="5">
    <location>
        <begin position="1"/>
        <end position="32"/>
    </location>
</feature>
<proteinExistence type="inferred from homology"/>
<evidence type="ECO:0000313" key="8">
    <source>
        <dbReference type="Proteomes" id="UP000233618"/>
    </source>
</evidence>
<feature type="region of interest" description="Disordered" evidence="5">
    <location>
        <begin position="1"/>
        <end position="254"/>
    </location>
</feature>
<dbReference type="PROSITE" id="PS50889">
    <property type="entry name" value="S4"/>
    <property type="match status" value="1"/>
</dbReference>
<feature type="compositionally biased region" description="Basic and acidic residues" evidence="5">
    <location>
        <begin position="142"/>
        <end position="155"/>
    </location>
</feature>
<evidence type="ECO:0000256" key="2">
    <source>
        <dbReference type="ARBA" id="ARBA00023235"/>
    </source>
</evidence>
<comment type="similarity">
    <text evidence="1 4">Belongs to the pseudouridine synthase RsuA family.</text>
</comment>
<gene>
    <name evidence="7" type="ORF">BZG01_09655</name>
</gene>
<feature type="compositionally biased region" description="Low complexity" evidence="5">
    <location>
        <begin position="127"/>
        <end position="141"/>
    </location>
</feature>
<dbReference type="InterPro" id="IPR018496">
    <property type="entry name" value="PsdUridine_synth_RsuA/RluB_CS"/>
</dbReference>
<dbReference type="InterPro" id="IPR020103">
    <property type="entry name" value="PsdUridine_synth_cat_dom_sf"/>
</dbReference>
<dbReference type="Pfam" id="PF01479">
    <property type="entry name" value="S4"/>
    <property type="match status" value="1"/>
</dbReference>
<evidence type="ECO:0000256" key="3">
    <source>
        <dbReference type="PROSITE-ProRule" id="PRU00182"/>
    </source>
</evidence>
<keyword evidence="8" id="KW-1185">Reference proteome</keyword>
<dbReference type="Gene3D" id="3.30.70.1560">
    <property type="entry name" value="Alpha-L RNA-binding motif"/>
    <property type="match status" value="1"/>
</dbReference>